<comment type="similarity">
    <text evidence="2">Belongs to the AB hydrolase superfamily. Epoxide hydrolase family.</text>
</comment>
<organism evidence="4 5">
    <name type="scientific">Durusdinium trenchii</name>
    <dbReference type="NCBI Taxonomy" id="1381693"/>
    <lineage>
        <taxon>Eukaryota</taxon>
        <taxon>Sar</taxon>
        <taxon>Alveolata</taxon>
        <taxon>Dinophyceae</taxon>
        <taxon>Suessiales</taxon>
        <taxon>Symbiodiniaceae</taxon>
        <taxon>Durusdinium</taxon>
    </lineage>
</organism>
<evidence type="ECO:0000259" key="3">
    <source>
        <dbReference type="Pfam" id="PF12697"/>
    </source>
</evidence>
<dbReference type="PRINTS" id="PR00412">
    <property type="entry name" value="EPOXHYDRLASE"/>
</dbReference>
<reference evidence="4 5" key="1">
    <citation type="submission" date="2024-02" db="EMBL/GenBank/DDBJ databases">
        <authorList>
            <person name="Chen Y."/>
            <person name="Shah S."/>
            <person name="Dougan E. K."/>
            <person name="Thang M."/>
            <person name="Chan C."/>
        </authorList>
    </citation>
    <scope>NUCLEOTIDE SEQUENCE [LARGE SCALE GENOMIC DNA]</scope>
</reference>
<evidence type="ECO:0000256" key="1">
    <source>
        <dbReference type="ARBA" id="ARBA00022801"/>
    </source>
</evidence>
<protein>
    <submittedName>
        <fullName evidence="4">Epoxide hydrolase A (EHB) (Epoxide hydrolase EphA)</fullName>
    </submittedName>
</protein>
<feature type="domain" description="AB hydrolase-1" evidence="3">
    <location>
        <begin position="31"/>
        <end position="342"/>
    </location>
</feature>
<name>A0ABP0KY23_9DINO</name>
<accession>A0ABP0KY23</accession>
<dbReference type="InterPro" id="IPR000073">
    <property type="entry name" value="AB_hydrolase_1"/>
</dbReference>
<dbReference type="InterPro" id="IPR000639">
    <property type="entry name" value="Epox_hydrolase-like"/>
</dbReference>
<proteinExistence type="inferred from homology"/>
<dbReference type="Gene3D" id="3.40.50.1820">
    <property type="entry name" value="alpha/beta hydrolase"/>
    <property type="match status" value="1"/>
</dbReference>
<dbReference type="Pfam" id="PF12697">
    <property type="entry name" value="Abhydrolase_6"/>
    <property type="match status" value="1"/>
</dbReference>
<evidence type="ECO:0000256" key="2">
    <source>
        <dbReference type="ARBA" id="ARBA00038334"/>
    </source>
</evidence>
<dbReference type="PANTHER" id="PTHR43329">
    <property type="entry name" value="EPOXIDE HYDROLASE"/>
    <property type="match status" value="1"/>
</dbReference>
<dbReference type="GO" id="GO:0016787">
    <property type="term" value="F:hydrolase activity"/>
    <property type="evidence" value="ECO:0007669"/>
    <property type="project" value="UniProtKB-KW"/>
</dbReference>
<dbReference type="Proteomes" id="UP001642464">
    <property type="component" value="Unassembled WGS sequence"/>
</dbReference>
<evidence type="ECO:0000313" key="5">
    <source>
        <dbReference type="Proteomes" id="UP001642464"/>
    </source>
</evidence>
<sequence length="366" mass="41301">MAESSAHLRMVEVNGIRMRIAEEGDPSQPLVLLLHGWPEFWYSWRWQLKALANASYYAVAPDLRGFGQTEAPLAVEDYDCECIGQDLLALLKLLKKPCYALVGHDWGAILAWHLGCLCPEAFPRLCVMSVPPVTLVGKMPPVNQMSAKFGEDFYYILYHNEYLHYGEPWPIDDASARTGPAEKEYDSNVEEFLKRLYLSTSMATSEIKAFPAQAPRVRDPKRSAGGMLERLPSFNQLPSWLPRAALERFVKAFEASGFRGGVNYYRCLNRNWEKTKAAFEKSGRKIKQPTFFIAGELDMVIRTYGGTEAAESMVSKVCSDLKGCHFIPDCGHWNTQEKPQETSTALIRFLDQTAASEPKGARRSRL</sequence>
<dbReference type="InterPro" id="IPR029058">
    <property type="entry name" value="AB_hydrolase_fold"/>
</dbReference>
<gene>
    <name evidence="4" type="ORF">SCF082_LOCUS19788</name>
</gene>
<keyword evidence="5" id="KW-1185">Reference proteome</keyword>
<dbReference type="EMBL" id="CAXAMM010013614">
    <property type="protein sequence ID" value="CAK9031801.1"/>
    <property type="molecule type" value="Genomic_DNA"/>
</dbReference>
<evidence type="ECO:0000313" key="4">
    <source>
        <dbReference type="EMBL" id="CAK9031801.1"/>
    </source>
</evidence>
<comment type="caution">
    <text evidence="4">The sequence shown here is derived from an EMBL/GenBank/DDBJ whole genome shotgun (WGS) entry which is preliminary data.</text>
</comment>
<dbReference type="SUPFAM" id="SSF53474">
    <property type="entry name" value="alpha/beta-Hydrolases"/>
    <property type="match status" value="1"/>
</dbReference>
<keyword evidence="1 4" id="KW-0378">Hydrolase</keyword>